<dbReference type="Gramene" id="ERN08158">
    <property type="protein sequence ID" value="ERN08158"/>
    <property type="gene ID" value="AMTR_s00018p00134070"/>
</dbReference>
<dbReference type="InterPro" id="IPR000620">
    <property type="entry name" value="EamA_dom"/>
</dbReference>
<sequence length="265" mass="29688">KSRPSLTKRLNLQLFLLALCGITIQQNAYFRGLSYTTATAASALGNLCPAFTFVLAIIFRMERASLKSPLGQAKILGTLISLGGAMIFIFYKGYLLPPLRIPFIKIDHHYSISTRSRHGVGEWVKGAFFVVLGIAAWSLFLIFQATVCKAYPAPLSMTAWISLFATLQSLAVGLILERRSAAWRLSWDVKLWTILYTGIVISAIVYYAQMWCIVKKGPVFAAMFYPVILISAALLSAILFLERLHLGRSVIYHFPISIMEYYLEM</sequence>
<evidence type="ECO:0000259" key="7">
    <source>
        <dbReference type="Pfam" id="PF00892"/>
    </source>
</evidence>
<dbReference type="OMA" id="CFIASFQ"/>
<dbReference type="eggNOG" id="ENOG502QRHH">
    <property type="taxonomic scope" value="Eukaryota"/>
</dbReference>
<organism evidence="8 9">
    <name type="scientific">Amborella trichopoda</name>
    <dbReference type="NCBI Taxonomy" id="13333"/>
    <lineage>
        <taxon>Eukaryota</taxon>
        <taxon>Viridiplantae</taxon>
        <taxon>Streptophyta</taxon>
        <taxon>Embryophyta</taxon>
        <taxon>Tracheophyta</taxon>
        <taxon>Spermatophyta</taxon>
        <taxon>Magnoliopsida</taxon>
        <taxon>Amborellales</taxon>
        <taxon>Amborellaceae</taxon>
        <taxon>Amborella</taxon>
    </lineage>
</organism>
<dbReference type="GO" id="GO:0022857">
    <property type="term" value="F:transmembrane transporter activity"/>
    <property type="evidence" value="ECO:0007669"/>
    <property type="project" value="InterPro"/>
</dbReference>
<feature type="transmembrane region" description="Helical" evidence="6">
    <location>
        <begin position="71"/>
        <end position="91"/>
    </location>
</feature>
<dbReference type="EMBL" id="KI393569">
    <property type="protein sequence ID" value="ERN08158.1"/>
    <property type="molecule type" value="Genomic_DNA"/>
</dbReference>
<feature type="domain" description="EamA" evidence="7">
    <location>
        <begin position="8"/>
        <end position="87"/>
    </location>
</feature>
<keyword evidence="9" id="KW-1185">Reference proteome</keyword>
<proteinExistence type="inferred from homology"/>
<evidence type="ECO:0000256" key="3">
    <source>
        <dbReference type="ARBA" id="ARBA00022692"/>
    </source>
</evidence>
<keyword evidence="3 6" id="KW-0812">Transmembrane</keyword>
<evidence type="ECO:0000256" key="4">
    <source>
        <dbReference type="ARBA" id="ARBA00022989"/>
    </source>
</evidence>
<evidence type="ECO:0000256" key="6">
    <source>
        <dbReference type="RuleBase" id="RU363077"/>
    </source>
</evidence>
<dbReference type="AlphaFoldDB" id="W1PJJ1"/>
<comment type="subcellular location">
    <subcellularLocation>
        <location evidence="1 6">Membrane</location>
        <topology evidence="1 6">Multi-pass membrane protein</topology>
    </subcellularLocation>
</comment>
<keyword evidence="5 6" id="KW-0472">Membrane</keyword>
<feature type="transmembrane region" description="Helical" evidence="6">
    <location>
        <begin position="220"/>
        <end position="240"/>
    </location>
</feature>
<dbReference type="InterPro" id="IPR037185">
    <property type="entry name" value="EmrE-like"/>
</dbReference>
<evidence type="ECO:0000313" key="9">
    <source>
        <dbReference type="Proteomes" id="UP000017836"/>
    </source>
</evidence>
<feature type="domain" description="EamA" evidence="7">
    <location>
        <begin position="125"/>
        <end position="246"/>
    </location>
</feature>
<evidence type="ECO:0000256" key="5">
    <source>
        <dbReference type="ARBA" id="ARBA00023136"/>
    </source>
</evidence>
<dbReference type="SUPFAM" id="SSF103481">
    <property type="entry name" value="Multidrug resistance efflux transporter EmrE"/>
    <property type="match status" value="1"/>
</dbReference>
<dbReference type="InterPro" id="IPR030184">
    <property type="entry name" value="WAT1-related"/>
</dbReference>
<dbReference type="HOGENOM" id="CLU_025359_1_1_1"/>
<evidence type="ECO:0000256" key="1">
    <source>
        <dbReference type="ARBA" id="ARBA00004141"/>
    </source>
</evidence>
<reference evidence="9" key="1">
    <citation type="journal article" date="2013" name="Science">
        <title>The Amborella genome and the evolution of flowering plants.</title>
        <authorList>
            <consortium name="Amborella Genome Project"/>
        </authorList>
    </citation>
    <scope>NUCLEOTIDE SEQUENCE [LARGE SCALE GENOMIC DNA]</scope>
</reference>
<feature type="transmembrane region" description="Helical" evidence="6">
    <location>
        <begin position="35"/>
        <end position="59"/>
    </location>
</feature>
<feature type="non-terminal residue" evidence="8">
    <location>
        <position position="1"/>
    </location>
</feature>
<feature type="transmembrane region" description="Helical" evidence="6">
    <location>
        <begin position="191"/>
        <end position="208"/>
    </location>
</feature>
<dbReference type="PANTHER" id="PTHR31218">
    <property type="entry name" value="WAT1-RELATED PROTEIN"/>
    <property type="match status" value="1"/>
</dbReference>
<accession>W1PJJ1</accession>
<keyword evidence="4 6" id="KW-1133">Transmembrane helix</keyword>
<evidence type="ECO:0000256" key="2">
    <source>
        <dbReference type="ARBA" id="ARBA00007635"/>
    </source>
</evidence>
<dbReference type="Pfam" id="PF00892">
    <property type="entry name" value="EamA"/>
    <property type="match status" value="2"/>
</dbReference>
<feature type="transmembrane region" description="Helical" evidence="6">
    <location>
        <begin position="123"/>
        <end position="143"/>
    </location>
</feature>
<dbReference type="GO" id="GO:0005886">
    <property type="term" value="C:plasma membrane"/>
    <property type="evidence" value="ECO:0000318"/>
    <property type="project" value="GO_Central"/>
</dbReference>
<name>W1PJJ1_AMBTC</name>
<evidence type="ECO:0000313" key="8">
    <source>
        <dbReference type="EMBL" id="ERN08158.1"/>
    </source>
</evidence>
<feature type="transmembrane region" description="Helical" evidence="6">
    <location>
        <begin position="155"/>
        <end position="176"/>
    </location>
</feature>
<dbReference type="Proteomes" id="UP000017836">
    <property type="component" value="Unassembled WGS sequence"/>
</dbReference>
<gene>
    <name evidence="8" type="ORF">AMTR_s00018p00134070</name>
</gene>
<comment type="similarity">
    <text evidence="2 6">Belongs to the drug/metabolite transporter (DMT) superfamily. Plant drug/metabolite exporter (P-DME) (TC 2.A.7.4) family.</text>
</comment>
<protein>
    <recommendedName>
        <fullName evidence="6">WAT1-related protein</fullName>
    </recommendedName>
</protein>